<dbReference type="PROSITE" id="PS50943">
    <property type="entry name" value="HTH_CROC1"/>
    <property type="match status" value="1"/>
</dbReference>
<dbReference type="Pfam" id="PF19054">
    <property type="entry name" value="DUF5753"/>
    <property type="match status" value="1"/>
</dbReference>
<dbReference type="Gene3D" id="1.10.260.40">
    <property type="entry name" value="lambda repressor-like DNA-binding domains"/>
    <property type="match status" value="1"/>
</dbReference>
<organism evidence="2 3">
    <name type="scientific">Micromonospora solifontis</name>
    <dbReference type="NCBI Taxonomy" id="2487138"/>
    <lineage>
        <taxon>Bacteria</taxon>
        <taxon>Bacillati</taxon>
        <taxon>Actinomycetota</taxon>
        <taxon>Actinomycetes</taxon>
        <taxon>Micromonosporales</taxon>
        <taxon>Micromonosporaceae</taxon>
        <taxon>Micromonospora</taxon>
    </lineage>
</organism>
<gene>
    <name evidence="2" type="ORF">EFE23_26715</name>
</gene>
<dbReference type="SUPFAM" id="SSF47413">
    <property type="entry name" value="lambda repressor-like DNA-binding domains"/>
    <property type="match status" value="1"/>
</dbReference>
<dbReference type="CDD" id="cd00093">
    <property type="entry name" value="HTH_XRE"/>
    <property type="match status" value="1"/>
</dbReference>
<dbReference type="Proteomes" id="UP000280698">
    <property type="component" value="Unassembled WGS sequence"/>
</dbReference>
<protein>
    <submittedName>
        <fullName evidence="2">XRE family transcriptional regulator</fullName>
    </submittedName>
</protein>
<proteinExistence type="predicted"/>
<dbReference type="SMART" id="SM00530">
    <property type="entry name" value="HTH_XRE"/>
    <property type="match status" value="1"/>
</dbReference>
<sequence length="291" mass="33045">MREDQRMARFTPPTPRSRRLGRELRRLREARSLTQGDAAKLLRCSQQRIARIESGDIKPRPRDVLEILVAYDVPHDEEQGLALRAMAEQLREPGWWQRLNTLPARYVTFIAYEAEATDLRQFQPTLIPGLMQTRAYAQEVIRIGRETDQEEITQRVEARLKRQEVLTARKPPLRLQAIITEQALMLEVGDADVRHEQLAHIIKVAALPNVTVQVLTLAAGAHLAVHGGFEVLTFADGDPPLGYIETLAGELFLESPEEIRRLTGVHEHLLSLALSPRESIRFIQEKKDGIG</sequence>
<comment type="caution">
    <text evidence="2">The sequence shown here is derived from an EMBL/GenBank/DDBJ whole genome shotgun (WGS) entry which is preliminary data.</text>
</comment>
<dbReference type="InterPro" id="IPR043917">
    <property type="entry name" value="DUF5753"/>
</dbReference>
<dbReference type="EMBL" id="RJLN01000140">
    <property type="protein sequence ID" value="RNL87706.1"/>
    <property type="molecule type" value="Genomic_DNA"/>
</dbReference>
<accession>A0ABX9W8H3</accession>
<evidence type="ECO:0000313" key="2">
    <source>
        <dbReference type="EMBL" id="RNL87706.1"/>
    </source>
</evidence>
<dbReference type="InterPro" id="IPR001387">
    <property type="entry name" value="Cro/C1-type_HTH"/>
</dbReference>
<evidence type="ECO:0000313" key="3">
    <source>
        <dbReference type="Proteomes" id="UP000280698"/>
    </source>
</evidence>
<dbReference type="InterPro" id="IPR010982">
    <property type="entry name" value="Lambda_DNA-bd_dom_sf"/>
</dbReference>
<evidence type="ECO:0000259" key="1">
    <source>
        <dbReference type="PROSITE" id="PS50943"/>
    </source>
</evidence>
<keyword evidence="3" id="KW-1185">Reference proteome</keyword>
<feature type="domain" description="HTH cro/C1-type" evidence="1">
    <location>
        <begin position="24"/>
        <end position="79"/>
    </location>
</feature>
<reference evidence="2 3" key="1">
    <citation type="submission" date="2018-11" db="EMBL/GenBank/DDBJ databases">
        <title>Micromonospora sp. PPF5-17, a new actinomycetes isolated from a hot spring soil.</title>
        <authorList>
            <person name="Thawai C."/>
        </authorList>
    </citation>
    <scope>NUCLEOTIDE SEQUENCE [LARGE SCALE GENOMIC DNA]</scope>
    <source>
        <strain evidence="2 3">PPF5-17</strain>
    </source>
</reference>
<dbReference type="Pfam" id="PF13560">
    <property type="entry name" value="HTH_31"/>
    <property type="match status" value="1"/>
</dbReference>
<name>A0ABX9W8H3_9ACTN</name>